<dbReference type="PROSITE" id="PS50113">
    <property type="entry name" value="PAC"/>
    <property type="match status" value="1"/>
</dbReference>
<dbReference type="AlphaFoldDB" id="A0A1I2CPG6"/>
<dbReference type="EC" id="2.7.13.3" evidence="2"/>
<evidence type="ECO:0000256" key="3">
    <source>
        <dbReference type="ARBA" id="ARBA00022553"/>
    </source>
</evidence>
<protein>
    <recommendedName>
        <fullName evidence="2">histidine kinase</fullName>
        <ecNumber evidence="2">2.7.13.3</ecNumber>
    </recommendedName>
</protein>
<dbReference type="SUPFAM" id="SSF55785">
    <property type="entry name" value="PYP-like sensor domain (PAS domain)"/>
    <property type="match status" value="3"/>
</dbReference>
<dbReference type="InterPro" id="IPR035965">
    <property type="entry name" value="PAS-like_dom_sf"/>
</dbReference>
<name>A0A1I2CPG6_9BACT</name>
<dbReference type="PANTHER" id="PTHR43304:SF1">
    <property type="entry name" value="PAC DOMAIN-CONTAINING PROTEIN"/>
    <property type="match status" value="1"/>
</dbReference>
<evidence type="ECO:0000256" key="1">
    <source>
        <dbReference type="ARBA" id="ARBA00000085"/>
    </source>
</evidence>
<evidence type="ECO:0000259" key="7">
    <source>
        <dbReference type="PROSITE" id="PS50113"/>
    </source>
</evidence>
<dbReference type="CDD" id="cd00082">
    <property type="entry name" value="HisKA"/>
    <property type="match status" value="1"/>
</dbReference>
<dbReference type="PANTHER" id="PTHR43304">
    <property type="entry name" value="PHYTOCHROME-LIKE PROTEIN CPH1"/>
    <property type="match status" value="1"/>
</dbReference>
<evidence type="ECO:0000313" key="9">
    <source>
        <dbReference type="Proteomes" id="UP000199513"/>
    </source>
</evidence>
<dbReference type="NCBIfam" id="TIGR00229">
    <property type="entry name" value="sensory_box"/>
    <property type="match status" value="2"/>
</dbReference>
<keyword evidence="9" id="KW-1185">Reference proteome</keyword>
<keyword evidence="5" id="KW-0418">Kinase</keyword>
<dbReference type="InterPro" id="IPR000014">
    <property type="entry name" value="PAS"/>
</dbReference>
<evidence type="ECO:0000256" key="2">
    <source>
        <dbReference type="ARBA" id="ARBA00012438"/>
    </source>
</evidence>
<keyword evidence="4" id="KW-0808">Transferase</keyword>
<dbReference type="CDD" id="cd00130">
    <property type="entry name" value="PAS"/>
    <property type="match status" value="3"/>
</dbReference>
<evidence type="ECO:0000256" key="5">
    <source>
        <dbReference type="ARBA" id="ARBA00022777"/>
    </source>
</evidence>
<dbReference type="Proteomes" id="UP000199513">
    <property type="component" value="Unassembled WGS sequence"/>
</dbReference>
<dbReference type="InterPro" id="IPR001610">
    <property type="entry name" value="PAC"/>
</dbReference>
<dbReference type="SMART" id="SM00086">
    <property type="entry name" value="PAC"/>
    <property type="match status" value="2"/>
</dbReference>
<dbReference type="STRING" id="1003.SAMN04488541_100594"/>
<dbReference type="Gene3D" id="1.10.287.130">
    <property type="match status" value="1"/>
</dbReference>
<dbReference type="PROSITE" id="PS50112">
    <property type="entry name" value="PAS"/>
    <property type="match status" value="1"/>
</dbReference>
<reference evidence="8 9" key="1">
    <citation type="submission" date="2016-10" db="EMBL/GenBank/DDBJ databases">
        <authorList>
            <person name="de Groot N.N."/>
        </authorList>
    </citation>
    <scope>NUCLEOTIDE SEQUENCE [LARGE SCALE GENOMIC DNA]</scope>
    <source>
        <strain>GEY</strain>
        <strain evidence="9">DSM 9560</strain>
    </source>
</reference>
<comment type="catalytic activity">
    <reaction evidence="1">
        <text>ATP + protein L-histidine = ADP + protein N-phospho-L-histidine.</text>
        <dbReference type="EC" id="2.7.13.3"/>
    </reaction>
</comment>
<evidence type="ECO:0000259" key="6">
    <source>
        <dbReference type="PROSITE" id="PS50112"/>
    </source>
</evidence>
<evidence type="ECO:0000256" key="4">
    <source>
        <dbReference type="ARBA" id="ARBA00022679"/>
    </source>
</evidence>
<sequence length="463" mass="53996">MDVNLLDCDTVAGIEHHLYQHFANSSHYFLVKRDLVGCYTYINPSYKKKFDFLGIDLLGQTPHLTMYSRIDLEKLNHALSKVITHHEETSTVQLREKAPNGEFWWAKWDFSAIKDEFGNVVEILCVGYDNTANYVHELKYFEYAQKINSILNSITDGFCVVNHAWTITRVNKVFEQTVGLTSPELIGKNLWALFPDTEGYHFPKAYKKAMYEKETVRFEEFFAGKCFFTTVYPSPEGITVFFQDITEEKEQEKILKQQAIKLKAISNGTADVYMLLDRNCRLVGFNQVAQKEFFDFYNVEIKEGMDFTQYLIKGTEEGFQKNFTKALSGEKINKELLIPYPDGTKKWKQFRYFPVYDERGEITGVSFNVIDIDTIKKQQELLKKRNYILEEIAYIQSHELRRPVANILGIINIVNNSQDPCTEDMKLYLSHLQKAAEDLDQIIHHIVNMTYYDFVSDKEVESH</sequence>
<dbReference type="Pfam" id="PF08448">
    <property type="entry name" value="PAS_4"/>
    <property type="match status" value="3"/>
</dbReference>
<dbReference type="InterPro" id="IPR052162">
    <property type="entry name" value="Sensor_kinase/Photoreceptor"/>
</dbReference>
<dbReference type="SUPFAM" id="SSF47384">
    <property type="entry name" value="Homodimeric domain of signal transducing histidine kinase"/>
    <property type="match status" value="1"/>
</dbReference>
<dbReference type="InterPro" id="IPR000700">
    <property type="entry name" value="PAS-assoc_C"/>
</dbReference>
<dbReference type="InterPro" id="IPR003661">
    <property type="entry name" value="HisK_dim/P_dom"/>
</dbReference>
<accession>A0A1I2CPG6</accession>
<evidence type="ECO:0000313" key="8">
    <source>
        <dbReference type="EMBL" id="SFE70035.1"/>
    </source>
</evidence>
<dbReference type="SMART" id="SM00091">
    <property type="entry name" value="PAS"/>
    <property type="match status" value="3"/>
</dbReference>
<organism evidence="8 9">
    <name type="scientific">Thermoflexibacter ruber</name>
    <dbReference type="NCBI Taxonomy" id="1003"/>
    <lineage>
        <taxon>Bacteria</taxon>
        <taxon>Pseudomonadati</taxon>
        <taxon>Bacteroidota</taxon>
        <taxon>Cytophagia</taxon>
        <taxon>Cytophagales</taxon>
        <taxon>Thermoflexibacteraceae</taxon>
        <taxon>Thermoflexibacter</taxon>
    </lineage>
</organism>
<dbReference type="GO" id="GO:0000155">
    <property type="term" value="F:phosphorelay sensor kinase activity"/>
    <property type="evidence" value="ECO:0007669"/>
    <property type="project" value="InterPro"/>
</dbReference>
<dbReference type="InterPro" id="IPR013656">
    <property type="entry name" value="PAS_4"/>
</dbReference>
<dbReference type="EMBL" id="FONY01000005">
    <property type="protein sequence ID" value="SFE70035.1"/>
    <property type="molecule type" value="Genomic_DNA"/>
</dbReference>
<feature type="domain" description="PAS" evidence="6">
    <location>
        <begin position="143"/>
        <end position="213"/>
    </location>
</feature>
<feature type="domain" description="PAC" evidence="7">
    <location>
        <begin position="332"/>
        <end position="384"/>
    </location>
</feature>
<keyword evidence="3" id="KW-0597">Phosphoprotein</keyword>
<dbReference type="OrthoDB" id="9124519at2"/>
<dbReference type="InterPro" id="IPR036097">
    <property type="entry name" value="HisK_dim/P_sf"/>
</dbReference>
<gene>
    <name evidence="8" type="ORF">SAMN04488541_100594</name>
</gene>
<dbReference type="Gene3D" id="3.30.450.20">
    <property type="entry name" value="PAS domain"/>
    <property type="match status" value="3"/>
</dbReference>
<proteinExistence type="predicted"/>
<dbReference type="RefSeq" id="WP_091540553.1">
    <property type="nucleotide sequence ID" value="NZ_FONY01000005.1"/>
</dbReference>